<evidence type="ECO:0000313" key="2">
    <source>
        <dbReference type="Proteomes" id="UP001630127"/>
    </source>
</evidence>
<evidence type="ECO:0000313" key="1">
    <source>
        <dbReference type="EMBL" id="KAL3537330.1"/>
    </source>
</evidence>
<organism evidence="1 2">
    <name type="scientific">Cinchona calisaya</name>
    <dbReference type="NCBI Taxonomy" id="153742"/>
    <lineage>
        <taxon>Eukaryota</taxon>
        <taxon>Viridiplantae</taxon>
        <taxon>Streptophyta</taxon>
        <taxon>Embryophyta</taxon>
        <taxon>Tracheophyta</taxon>
        <taxon>Spermatophyta</taxon>
        <taxon>Magnoliopsida</taxon>
        <taxon>eudicotyledons</taxon>
        <taxon>Gunneridae</taxon>
        <taxon>Pentapetalae</taxon>
        <taxon>asterids</taxon>
        <taxon>lamiids</taxon>
        <taxon>Gentianales</taxon>
        <taxon>Rubiaceae</taxon>
        <taxon>Cinchonoideae</taxon>
        <taxon>Cinchoneae</taxon>
        <taxon>Cinchona</taxon>
    </lineage>
</organism>
<protein>
    <submittedName>
        <fullName evidence="1">Uncharacterized protein</fullName>
    </submittedName>
</protein>
<keyword evidence="2" id="KW-1185">Reference proteome</keyword>
<dbReference type="EMBL" id="JBJUIK010000001">
    <property type="protein sequence ID" value="KAL3537330.1"/>
    <property type="molecule type" value="Genomic_DNA"/>
</dbReference>
<gene>
    <name evidence="1" type="ORF">ACH5RR_000696</name>
</gene>
<dbReference type="AlphaFoldDB" id="A0ABD3B1C9"/>
<reference evidence="1 2" key="1">
    <citation type="submission" date="2024-11" db="EMBL/GenBank/DDBJ databases">
        <title>A near-complete genome assembly of Cinchona calisaya.</title>
        <authorList>
            <person name="Lian D.C."/>
            <person name="Zhao X.W."/>
            <person name="Wei L."/>
        </authorList>
    </citation>
    <scope>NUCLEOTIDE SEQUENCE [LARGE SCALE GENOMIC DNA]</scope>
    <source>
        <tissue evidence="1">Nenye</tissue>
    </source>
</reference>
<comment type="caution">
    <text evidence="1">The sequence shown here is derived from an EMBL/GenBank/DDBJ whole genome shotgun (WGS) entry which is preliminary data.</text>
</comment>
<dbReference type="Proteomes" id="UP001630127">
    <property type="component" value="Unassembled WGS sequence"/>
</dbReference>
<proteinExistence type="predicted"/>
<sequence length="118" mass="12965">MQCIDSQEMAPNHNLKRLIQAWQNNGKSKSCSSLPAAKHNAIVSLLKTIESTPFKVNSLKKLKSIMLKIGDEMKLDFTNQEVSSCALQVLIDIFDASKKSRLKAIEAGGVSNSDRAFA</sequence>
<accession>A0ABD3B1C9</accession>
<name>A0ABD3B1C9_9GENT</name>